<accession>A0ABP3ICI7</accession>
<name>A0ABP3ICI7_9ACTN</name>
<dbReference type="InterPro" id="IPR002397">
    <property type="entry name" value="Cyt_P450_B"/>
</dbReference>
<proteinExistence type="inferred from homology"/>
<dbReference type="Proteomes" id="UP001500879">
    <property type="component" value="Unassembled WGS sequence"/>
</dbReference>
<dbReference type="Pfam" id="PF00067">
    <property type="entry name" value="p450"/>
    <property type="match status" value="1"/>
</dbReference>
<dbReference type="EMBL" id="BAAABX010000017">
    <property type="protein sequence ID" value="GAA0396605.1"/>
    <property type="molecule type" value="Genomic_DNA"/>
</dbReference>
<evidence type="ECO:0000256" key="1">
    <source>
        <dbReference type="ARBA" id="ARBA00010617"/>
    </source>
</evidence>
<sequence length="411" mass="44442">MTTDQHRSGTTGTPVGVAHDFWDRLPFDVRDPAFHADPYPSYERLRTEAGGPVMRLPDGVLVVTGHRACTTALGDERLGFGALDTGAQSFLMVDPPEHRRLRARVAGPFAARAVERLRPAIEHRAAELLAAVDRAAEVDVVADLAEPLALDVICALVGVPPAEREEWVEALSWMVTGFDPEALRDPTTSSRVACARLDFARHLRGLAERRRAAPAGDFVSALVAPGPDRTPLPLEQVVTAVAQLVTAGYEPTVNLIVNGFHALLSHPSQLEHLRTRPQDAPAAVEELLRYNPPIQLLTRVALRDADIDGTPAPAGTVVGLLVGAANRDPAVYERPHRLDITRPCRHLSLGWGDHFCLGARLVRVQAEVMLTALARCRAVSTGEPVGFKPTLISRGLERLPVVLTDGGPHHP</sequence>
<dbReference type="CDD" id="cd20625">
    <property type="entry name" value="CYP164-like"/>
    <property type="match status" value="1"/>
</dbReference>
<organism evidence="2 3">
    <name type="scientific">Streptomyces luteireticuli</name>
    <dbReference type="NCBI Taxonomy" id="173858"/>
    <lineage>
        <taxon>Bacteria</taxon>
        <taxon>Bacillati</taxon>
        <taxon>Actinomycetota</taxon>
        <taxon>Actinomycetes</taxon>
        <taxon>Kitasatosporales</taxon>
        <taxon>Streptomycetaceae</taxon>
        <taxon>Streptomyces</taxon>
    </lineage>
</organism>
<comment type="similarity">
    <text evidence="1">Belongs to the cytochrome P450 family.</text>
</comment>
<evidence type="ECO:0000313" key="2">
    <source>
        <dbReference type="EMBL" id="GAA0396605.1"/>
    </source>
</evidence>
<comment type="caution">
    <text evidence="2">The sequence shown here is derived from an EMBL/GenBank/DDBJ whole genome shotgun (WGS) entry which is preliminary data.</text>
</comment>
<dbReference type="Gene3D" id="1.10.630.10">
    <property type="entry name" value="Cytochrome P450"/>
    <property type="match status" value="1"/>
</dbReference>
<dbReference type="PRINTS" id="PR00359">
    <property type="entry name" value="BP450"/>
</dbReference>
<dbReference type="PANTHER" id="PTHR46696:SF1">
    <property type="entry name" value="CYTOCHROME P450 YJIB-RELATED"/>
    <property type="match status" value="1"/>
</dbReference>
<keyword evidence="3" id="KW-1185">Reference proteome</keyword>
<dbReference type="InterPro" id="IPR036396">
    <property type="entry name" value="Cyt_P450_sf"/>
</dbReference>
<dbReference type="InterPro" id="IPR001128">
    <property type="entry name" value="Cyt_P450"/>
</dbReference>
<dbReference type="PANTHER" id="PTHR46696">
    <property type="entry name" value="P450, PUTATIVE (EUROFUNG)-RELATED"/>
    <property type="match status" value="1"/>
</dbReference>
<protein>
    <submittedName>
        <fullName evidence="2">Cytochrome P450</fullName>
    </submittedName>
</protein>
<dbReference type="SUPFAM" id="SSF48264">
    <property type="entry name" value="Cytochrome P450"/>
    <property type="match status" value="1"/>
</dbReference>
<dbReference type="RefSeq" id="WP_344021657.1">
    <property type="nucleotide sequence ID" value="NZ_BAAABX010000017.1"/>
</dbReference>
<reference evidence="3" key="1">
    <citation type="journal article" date="2019" name="Int. J. Syst. Evol. Microbiol.">
        <title>The Global Catalogue of Microorganisms (GCM) 10K type strain sequencing project: providing services to taxonomists for standard genome sequencing and annotation.</title>
        <authorList>
            <consortium name="The Broad Institute Genomics Platform"/>
            <consortium name="The Broad Institute Genome Sequencing Center for Infectious Disease"/>
            <person name="Wu L."/>
            <person name="Ma J."/>
        </authorList>
    </citation>
    <scope>NUCLEOTIDE SEQUENCE [LARGE SCALE GENOMIC DNA]</scope>
    <source>
        <strain evidence="3">JCM 4788</strain>
    </source>
</reference>
<gene>
    <name evidence="2" type="ORF">GCM10010357_17150</name>
</gene>
<evidence type="ECO:0000313" key="3">
    <source>
        <dbReference type="Proteomes" id="UP001500879"/>
    </source>
</evidence>